<evidence type="ECO:0000313" key="2">
    <source>
        <dbReference type="Proteomes" id="UP000003344"/>
    </source>
</evidence>
<name>D2ZUY0_NEIM2</name>
<comment type="caution">
    <text evidence="1">The sequence shown here is derived from an EMBL/GenBank/DDBJ whole genome shotgun (WGS) entry which is preliminary data.</text>
</comment>
<sequence>MHSAIPAQARESRLRCSEMFRGFRHFKPLDSRLRENDSRWEGVLKVE</sequence>
<dbReference type="AlphaFoldDB" id="D2ZUY0"/>
<organism evidence="1 2">
    <name type="scientific">Neisseria mucosa (strain ATCC 25996 / DSM 4631 / NCTC 10774 / M26)</name>
    <dbReference type="NCBI Taxonomy" id="546266"/>
    <lineage>
        <taxon>Bacteria</taxon>
        <taxon>Pseudomonadati</taxon>
        <taxon>Pseudomonadota</taxon>
        <taxon>Betaproteobacteria</taxon>
        <taxon>Neisseriales</taxon>
        <taxon>Neisseriaceae</taxon>
        <taxon>Neisseria</taxon>
    </lineage>
</organism>
<evidence type="ECO:0000313" key="1">
    <source>
        <dbReference type="EMBL" id="EFC89136.1"/>
    </source>
</evidence>
<reference evidence="1 2" key="1">
    <citation type="submission" date="2009-10" db="EMBL/GenBank/DDBJ databases">
        <authorList>
            <person name="Weinstock G."/>
            <person name="Sodergren E."/>
            <person name="Clifton S."/>
            <person name="Fulton L."/>
            <person name="Fulton B."/>
            <person name="Courtney L."/>
            <person name="Fronick C."/>
            <person name="Harrison M."/>
            <person name="Strong C."/>
            <person name="Farmer C."/>
            <person name="Delahaunty K."/>
            <person name="Markovic C."/>
            <person name="Hall O."/>
            <person name="Minx P."/>
            <person name="Tomlinson C."/>
            <person name="Mitreva M."/>
            <person name="Nelson J."/>
            <person name="Hou S."/>
            <person name="Wollam A."/>
            <person name="Pepin K.H."/>
            <person name="Johnson M."/>
            <person name="Bhonagiri V."/>
            <person name="Nash W.E."/>
            <person name="Warren W."/>
            <person name="Chinwalla A."/>
            <person name="Mardis E.R."/>
            <person name="Wilson R.K."/>
        </authorList>
    </citation>
    <scope>NUCLEOTIDE SEQUENCE [LARGE SCALE GENOMIC DNA]</scope>
    <source>
        <strain evidence="2">ATCC 25996 / DSM 4631 / NCTC 10774 / M26</strain>
    </source>
</reference>
<protein>
    <submittedName>
        <fullName evidence="1">Uncharacterized protein</fullName>
    </submittedName>
</protein>
<dbReference type="EMBL" id="ACDX02000004">
    <property type="protein sequence ID" value="EFC89136.1"/>
    <property type="molecule type" value="Genomic_DNA"/>
</dbReference>
<proteinExistence type="predicted"/>
<gene>
    <name evidence="1" type="ORF">NEIMUCOT_04421</name>
</gene>
<dbReference type="Proteomes" id="UP000003344">
    <property type="component" value="Unassembled WGS sequence"/>
</dbReference>
<accession>D2ZUY0</accession>